<reference evidence="3" key="1">
    <citation type="journal article" date="2018" name="Nat. Microbiol.">
        <title>Leveraging single-cell genomics to expand the fungal tree of life.</title>
        <authorList>
            <person name="Ahrendt S.R."/>
            <person name="Quandt C.A."/>
            <person name="Ciobanu D."/>
            <person name="Clum A."/>
            <person name="Salamov A."/>
            <person name="Andreopoulos B."/>
            <person name="Cheng J.F."/>
            <person name="Woyke T."/>
            <person name="Pelin A."/>
            <person name="Henrissat B."/>
            <person name="Reynolds N.K."/>
            <person name="Benny G.L."/>
            <person name="Smith M.E."/>
            <person name="James T.Y."/>
            <person name="Grigoriev I.V."/>
        </authorList>
    </citation>
    <scope>NUCLEOTIDE SEQUENCE [LARGE SCALE GENOMIC DNA]</scope>
    <source>
        <strain evidence="3">ATCC 52028</strain>
    </source>
</reference>
<feature type="compositionally biased region" description="Polar residues" evidence="1">
    <location>
        <begin position="132"/>
        <end position="154"/>
    </location>
</feature>
<name>A0A4P9X043_9FUNG</name>
<gene>
    <name evidence="2" type="ORF">CXG81DRAFT_21515</name>
</gene>
<evidence type="ECO:0000313" key="3">
    <source>
        <dbReference type="Proteomes" id="UP000274922"/>
    </source>
</evidence>
<proteinExistence type="predicted"/>
<feature type="region of interest" description="Disordered" evidence="1">
    <location>
        <begin position="132"/>
        <end position="162"/>
    </location>
</feature>
<evidence type="ECO:0000313" key="2">
    <source>
        <dbReference type="EMBL" id="RKO98235.1"/>
    </source>
</evidence>
<keyword evidence="3" id="KW-1185">Reference proteome</keyword>
<dbReference type="EMBL" id="ML014578">
    <property type="protein sequence ID" value="RKO98235.1"/>
    <property type="molecule type" value="Genomic_DNA"/>
</dbReference>
<evidence type="ECO:0000256" key="1">
    <source>
        <dbReference type="SAM" id="MobiDB-lite"/>
    </source>
</evidence>
<dbReference type="AlphaFoldDB" id="A0A4P9X043"/>
<protein>
    <submittedName>
        <fullName evidence="2">Uncharacterized protein</fullName>
    </submittedName>
</protein>
<accession>A0A4P9X043</accession>
<dbReference type="Proteomes" id="UP000274922">
    <property type="component" value="Unassembled WGS sequence"/>
</dbReference>
<organism evidence="2 3">
    <name type="scientific">Caulochytrium protostelioides</name>
    <dbReference type="NCBI Taxonomy" id="1555241"/>
    <lineage>
        <taxon>Eukaryota</taxon>
        <taxon>Fungi</taxon>
        <taxon>Fungi incertae sedis</taxon>
        <taxon>Chytridiomycota</taxon>
        <taxon>Chytridiomycota incertae sedis</taxon>
        <taxon>Chytridiomycetes</taxon>
        <taxon>Caulochytriales</taxon>
        <taxon>Caulochytriaceae</taxon>
        <taxon>Caulochytrium</taxon>
    </lineage>
</organism>
<sequence>MTRQQDSLNKLENDPAAISEILKEQSAALETTICKIPAVIDVWQTSVLRASKIVALAESLNARKSYMDFWSENSNWFSRAFEVLKWKIESATALLGFENADGSKALVTADIYFDAQTRTLLEKKADAEVTANTEANPEANQANLANSEDTNTAPKLTRTKKEKSTLYKELNNASGPKKPTVRHFSRIETLLRNLRSARREKENVDAIQSDLDDAIWELNAALTLTPTELHRVHQRLYNYNERALIGTSHSGAATSLSSLARKFQKVQTFSKTLVEPASSVTLFKTLNDQNVNREHVKNPVPTSTENAEKWFNDFMSDTDKIRDTLSVNTPQILGKPAPAERSQTLKTVLWKPSQFNINIFKDHFHA</sequence>